<dbReference type="SUPFAM" id="SSF52172">
    <property type="entry name" value="CheY-like"/>
    <property type="match status" value="2"/>
</dbReference>
<keyword evidence="10" id="KW-0067">ATP-binding</keyword>
<keyword evidence="7 19" id="KW-0812">Transmembrane</keyword>
<evidence type="ECO:0000259" key="23">
    <source>
        <dbReference type="PROSITE" id="PS50894"/>
    </source>
</evidence>
<dbReference type="eggNOG" id="COG0642">
    <property type="taxonomic scope" value="Bacteria"/>
</dbReference>
<feature type="modified residue" description="4-aspartylphosphate" evidence="17">
    <location>
        <position position="785"/>
    </location>
</feature>
<dbReference type="Gene3D" id="3.30.450.20">
    <property type="entry name" value="PAS domain"/>
    <property type="match status" value="1"/>
</dbReference>
<keyword evidence="8" id="KW-0547">Nucleotide-binding</keyword>
<evidence type="ECO:0000256" key="1">
    <source>
        <dbReference type="ARBA" id="ARBA00000085"/>
    </source>
</evidence>
<evidence type="ECO:0000256" key="18">
    <source>
        <dbReference type="SAM" id="Coils"/>
    </source>
</evidence>
<evidence type="ECO:0000256" key="14">
    <source>
        <dbReference type="ARBA" id="ARBA00064003"/>
    </source>
</evidence>
<dbReference type="FunFam" id="3.30.565.10:FF:000010">
    <property type="entry name" value="Sensor histidine kinase RcsC"/>
    <property type="match status" value="1"/>
</dbReference>
<keyword evidence="25" id="KW-1185">Reference proteome</keyword>
<dbReference type="GO" id="GO:0000155">
    <property type="term" value="F:phosphorelay sensor kinase activity"/>
    <property type="evidence" value="ECO:0007669"/>
    <property type="project" value="InterPro"/>
</dbReference>
<dbReference type="FunFam" id="1.10.287.130:FF:000002">
    <property type="entry name" value="Two-component osmosensing histidine kinase"/>
    <property type="match status" value="1"/>
</dbReference>
<dbReference type="PRINTS" id="PR00344">
    <property type="entry name" value="BCTRLSENSOR"/>
</dbReference>
<evidence type="ECO:0000256" key="17">
    <source>
        <dbReference type="PROSITE-ProRule" id="PRU00169"/>
    </source>
</evidence>
<dbReference type="InterPro" id="IPR005467">
    <property type="entry name" value="His_kinase_dom"/>
</dbReference>
<feature type="transmembrane region" description="Helical" evidence="19">
    <location>
        <begin position="287"/>
        <end position="308"/>
    </location>
</feature>
<dbReference type="SUPFAM" id="SSF55785">
    <property type="entry name" value="PYP-like sensor domain (PAS domain)"/>
    <property type="match status" value="1"/>
</dbReference>
<keyword evidence="11 19" id="KW-1133">Transmembrane helix</keyword>
<feature type="domain" description="Response regulatory" evidence="21">
    <location>
        <begin position="733"/>
        <end position="851"/>
    </location>
</feature>
<dbReference type="PROSITE" id="PS50894">
    <property type="entry name" value="HPT"/>
    <property type="match status" value="1"/>
</dbReference>
<evidence type="ECO:0000256" key="5">
    <source>
        <dbReference type="ARBA" id="ARBA00022553"/>
    </source>
</evidence>
<reference evidence="24 25" key="1">
    <citation type="journal article" date="2010" name="Stand. Genomic Sci.">
        <title>Permanent draft genome sequence of Dethiosulfovibrio peptidovorans type strain (SEBR 4207).</title>
        <authorList>
            <person name="Labutti K."/>
            <person name="Mayilraj S."/>
            <person name="Clum A."/>
            <person name="Lucas S."/>
            <person name="Glavina Del Rio T."/>
            <person name="Nolan M."/>
            <person name="Tice H."/>
            <person name="Cheng J.F."/>
            <person name="Pitluck S."/>
            <person name="Liolios K."/>
            <person name="Ivanova N."/>
            <person name="Mavromatis K."/>
            <person name="Mikhailova N."/>
            <person name="Pati A."/>
            <person name="Goodwin L."/>
            <person name="Chen A."/>
            <person name="Palaniappan K."/>
            <person name="Land M."/>
            <person name="Hauser L."/>
            <person name="Chang Y.J."/>
            <person name="Jeffries C.D."/>
            <person name="Rohde M."/>
            <person name="Spring S."/>
            <person name="Goker M."/>
            <person name="Woyke T."/>
            <person name="Bristow J."/>
            <person name="Eisen J.A."/>
            <person name="Markowitz V."/>
            <person name="Hugenholtz P."/>
            <person name="Kyrpides N.C."/>
            <person name="Klenk H.P."/>
            <person name="Lapidus A."/>
        </authorList>
    </citation>
    <scope>NUCLEOTIDE SEQUENCE [LARGE SCALE GENOMIC DNA]</scope>
    <source>
        <strain evidence="24 25">DSM 11002</strain>
    </source>
</reference>
<feature type="modified residue" description="4-aspartylphosphate" evidence="17">
    <location>
        <position position="923"/>
    </location>
</feature>
<dbReference type="SUPFAM" id="SSF47226">
    <property type="entry name" value="Histidine-containing phosphotransfer domain, HPT domain"/>
    <property type="match status" value="1"/>
</dbReference>
<dbReference type="SUPFAM" id="SSF47384">
    <property type="entry name" value="Homodimeric domain of signal transducing histidine kinase"/>
    <property type="match status" value="1"/>
</dbReference>
<feature type="domain" description="Response regulatory" evidence="21">
    <location>
        <begin position="874"/>
        <end position="993"/>
    </location>
</feature>
<dbReference type="CDD" id="cd00082">
    <property type="entry name" value="HisKA"/>
    <property type="match status" value="1"/>
</dbReference>
<dbReference type="Gene3D" id="3.40.50.2300">
    <property type="match status" value="2"/>
</dbReference>
<dbReference type="InterPro" id="IPR001789">
    <property type="entry name" value="Sig_transdc_resp-reg_receiver"/>
</dbReference>
<dbReference type="CDD" id="cd16922">
    <property type="entry name" value="HATPase_EvgS-ArcB-TorS-like"/>
    <property type="match status" value="1"/>
</dbReference>
<dbReference type="Pfam" id="PF00512">
    <property type="entry name" value="HisKA"/>
    <property type="match status" value="1"/>
</dbReference>
<dbReference type="GO" id="GO:0005886">
    <property type="term" value="C:plasma membrane"/>
    <property type="evidence" value="ECO:0007669"/>
    <property type="project" value="UniProtKB-SubCell"/>
</dbReference>
<dbReference type="Gene3D" id="1.10.287.130">
    <property type="match status" value="1"/>
</dbReference>
<dbReference type="OrthoDB" id="187at2"/>
<dbReference type="EMBL" id="ABTR02000001">
    <property type="protein sequence ID" value="EFC90690.1"/>
    <property type="molecule type" value="Genomic_DNA"/>
</dbReference>
<evidence type="ECO:0000256" key="11">
    <source>
        <dbReference type="ARBA" id="ARBA00022989"/>
    </source>
</evidence>
<dbReference type="EC" id="2.7.13.3" evidence="3"/>
<dbReference type="PaxDb" id="469381-Dpep_0662"/>
<dbReference type="PROSITE" id="PS50110">
    <property type="entry name" value="RESPONSE_REGULATORY"/>
    <property type="match status" value="2"/>
</dbReference>
<evidence type="ECO:0000256" key="3">
    <source>
        <dbReference type="ARBA" id="ARBA00012438"/>
    </source>
</evidence>
<dbReference type="Gene3D" id="1.20.120.160">
    <property type="entry name" value="HPT domain"/>
    <property type="match status" value="1"/>
</dbReference>
<dbReference type="InterPro" id="IPR036641">
    <property type="entry name" value="HPT_dom_sf"/>
</dbReference>
<accession>D2Z5E3</accession>
<dbReference type="InterPro" id="IPR003661">
    <property type="entry name" value="HisK_dim/P_dom"/>
</dbReference>
<dbReference type="Pfam" id="PF02518">
    <property type="entry name" value="HATPase_c"/>
    <property type="match status" value="1"/>
</dbReference>
<dbReference type="InterPro" id="IPR036097">
    <property type="entry name" value="HisK_dim/P_sf"/>
</dbReference>
<sequence length="1129" mass="125906">MKRSLPTLKKALAVSVGLFLALIAVLIVVNYRSQRSFERQTVKALQIQADNMASIIGYILFERRQDAYDIAESKELTAYFQGRDLGMSREYGLKASRENLQTLLKRKLQNTMFENDMVYSRIAVILGDGSPLAVTPAVQGNPPDWLKYRYTLNPSGRIVTEWENGESRLVISYPYFYKGKYEGQIVLWMTPSDILTRLRARQSTEPWNNIFLTTWNGQRVTSPFENPKEASKIFHHLEGAEEPMEVKVGEEDKPTEVLAAKAAVPGASLFLFLVTPRDRIFGSATPYGNLIIMGASALLLLGGGLFLLRENTKAVILKAKVDEAEKNQTTVKEHNERLKTEIRDRKKAESALQGQLSFMQVLLDTIPNPVYYFDKNGIILGCNRAFSSLLGKEGWGTIGTSMVELLPTKAAEKLMDLGERVLNGHEPVRFQLPMDIDGQEYRFFFNQAAFRLNENNSGVVGVMEDVTALIQNAVELRKAKEEAERANRAKSAFLANMSHEIRTPMNAVLGMTELALETTYDEDQREYLETIHEASCSLMDIINDILDISKIESGHMEIDSHPFDLGEVAWKSASYLAKEAHGKGLELNVDIDEELAESYIGDSVRIRQIMVNLLSNAVKFTDEGEILMSVKAMEKTAKMDSVEIRIEDTGIGLSEKEIARIFSPFIQADVSTTKRYGGTGLGLSICKKLVEIMGGKLEVQSAPGKGSVFSFTIPLTIGDRNRQDLHPELRSRSALIVDDNETNRAILSRKLSAWGMEVHQAKSGEEALNILTGKNRRSADIMILDCHMPDMDGPTVLERLNQENAMPEAAIMFSSLDGPEVKSRCRDLGIRWFLTKPIPDSVLKKTLIKSITPEEAGSTPQELGDQDLFGVGKSVLVVEDNEFNARIMRRTMARRGFQVDLAINGTEALKKIDEARPDLVLMDIQMPVMDGKETTRKIRREELRSGRPRLPVIALTAYAMAEEKSAILESGVDDIVTKPVNREDLFRAVTALLPETSEATPTPVDKSDGILDPDRIAALLEMVGKDQAIMEEVIGDFIENLPSQLESLSQAVAKRSPEETAKAAHGLKGSLGTVGAREAWEICVRLERLAKEADLTASVEVVKELELSLRKLTDELKRGGWKRYVEPER</sequence>
<dbReference type="SUPFAM" id="SSF55874">
    <property type="entry name" value="ATPase domain of HSP90 chaperone/DNA topoisomerase II/histidine kinase"/>
    <property type="match status" value="1"/>
</dbReference>
<dbReference type="SMART" id="SM00387">
    <property type="entry name" value="HATPase_c"/>
    <property type="match status" value="1"/>
</dbReference>
<dbReference type="PROSITE" id="PS50112">
    <property type="entry name" value="PAS"/>
    <property type="match status" value="1"/>
</dbReference>
<keyword evidence="18" id="KW-0175">Coiled coil</keyword>
<dbReference type="InterPro" id="IPR000014">
    <property type="entry name" value="PAS"/>
</dbReference>
<dbReference type="Pfam" id="PF00072">
    <property type="entry name" value="Response_reg"/>
    <property type="match status" value="2"/>
</dbReference>
<keyword evidence="12" id="KW-0902">Two-component regulatory system</keyword>
<dbReference type="InterPro" id="IPR004358">
    <property type="entry name" value="Sig_transdc_His_kin-like_C"/>
</dbReference>
<evidence type="ECO:0000256" key="4">
    <source>
        <dbReference type="ARBA" id="ARBA00022475"/>
    </source>
</evidence>
<feature type="coiled-coil region" evidence="18">
    <location>
        <begin position="307"/>
        <end position="351"/>
    </location>
</feature>
<dbReference type="InterPro" id="IPR008207">
    <property type="entry name" value="Sig_transdc_His_kin_Hpt_dom"/>
</dbReference>
<evidence type="ECO:0000256" key="12">
    <source>
        <dbReference type="ARBA" id="ARBA00023012"/>
    </source>
</evidence>
<protein>
    <recommendedName>
        <fullName evidence="15">Sensory/regulatory protein RpfC</fullName>
        <ecNumber evidence="3">2.7.13.3</ecNumber>
    </recommendedName>
</protein>
<evidence type="ECO:0000256" key="6">
    <source>
        <dbReference type="ARBA" id="ARBA00022679"/>
    </source>
</evidence>
<dbReference type="STRING" id="469381.Dpep_0662"/>
<dbReference type="PANTHER" id="PTHR45339:SF1">
    <property type="entry name" value="HYBRID SIGNAL TRANSDUCTION HISTIDINE KINASE J"/>
    <property type="match status" value="1"/>
</dbReference>
<dbReference type="PROSITE" id="PS50109">
    <property type="entry name" value="HIS_KIN"/>
    <property type="match status" value="1"/>
</dbReference>
<evidence type="ECO:0000256" key="8">
    <source>
        <dbReference type="ARBA" id="ARBA00022741"/>
    </source>
</evidence>
<dbReference type="SMART" id="SM00448">
    <property type="entry name" value="REC"/>
    <property type="match status" value="2"/>
</dbReference>
<evidence type="ECO:0000259" key="21">
    <source>
        <dbReference type="PROSITE" id="PS50110"/>
    </source>
</evidence>
<dbReference type="InterPro" id="IPR036890">
    <property type="entry name" value="HATPase_C_sf"/>
</dbReference>
<evidence type="ECO:0000259" key="22">
    <source>
        <dbReference type="PROSITE" id="PS50112"/>
    </source>
</evidence>
<feature type="domain" description="HPt" evidence="23">
    <location>
        <begin position="1026"/>
        <end position="1119"/>
    </location>
</feature>
<dbReference type="InterPro" id="IPR035965">
    <property type="entry name" value="PAS-like_dom_sf"/>
</dbReference>
<feature type="domain" description="Histidine kinase" evidence="20">
    <location>
        <begin position="496"/>
        <end position="717"/>
    </location>
</feature>
<comment type="caution">
    <text evidence="24">The sequence shown here is derived from an EMBL/GenBank/DDBJ whole genome shotgun (WGS) entry which is preliminary data.</text>
</comment>
<evidence type="ECO:0000256" key="16">
    <source>
        <dbReference type="PROSITE-ProRule" id="PRU00110"/>
    </source>
</evidence>
<dbReference type="GO" id="GO:0005524">
    <property type="term" value="F:ATP binding"/>
    <property type="evidence" value="ECO:0007669"/>
    <property type="project" value="UniProtKB-KW"/>
</dbReference>
<evidence type="ECO:0000256" key="15">
    <source>
        <dbReference type="ARBA" id="ARBA00068150"/>
    </source>
</evidence>
<feature type="domain" description="PAS" evidence="22">
    <location>
        <begin position="355"/>
        <end position="425"/>
    </location>
</feature>
<keyword evidence="6 24" id="KW-0808">Transferase</keyword>
<keyword evidence="5 17" id="KW-0597">Phosphoprotein</keyword>
<keyword evidence="9 24" id="KW-0418">Kinase</keyword>
<dbReference type="InterPro" id="IPR003594">
    <property type="entry name" value="HATPase_dom"/>
</dbReference>
<comment type="catalytic activity">
    <reaction evidence="1">
        <text>ATP + protein L-histidine = ADP + protein N-phospho-L-histidine.</text>
        <dbReference type="EC" id="2.7.13.3"/>
    </reaction>
</comment>
<comment type="subcellular location">
    <subcellularLocation>
        <location evidence="2">Cell membrane</location>
        <topology evidence="2">Multi-pass membrane protein</topology>
    </subcellularLocation>
</comment>
<name>D2Z5E3_9BACT</name>
<feature type="modified residue" description="Phosphohistidine" evidence="16">
    <location>
        <position position="1065"/>
    </location>
</feature>
<evidence type="ECO:0000256" key="7">
    <source>
        <dbReference type="ARBA" id="ARBA00022692"/>
    </source>
</evidence>
<organism evidence="24 25">
    <name type="scientific">Dethiosulfovibrio peptidovorans DSM 11002</name>
    <dbReference type="NCBI Taxonomy" id="469381"/>
    <lineage>
        <taxon>Bacteria</taxon>
        <taxon>Thermotogati</taxon>
        <taxon>Synergistota</taxon>
        <taxon>Synergistia</taxon>
        <taxon>Synergistales</taxon>
        <taxon>Dethiosulfovibrionaceae</taxon>
        <taxon>Dethiosulfovibrio</taxon>
    </lineage>
</organism>
<dbReference type="SMART" id="SM00091">
    <property type="entry name" value="PAS"/>
    <property type="match status" value="1"/>
</dbReference>
<evidence type="ECO:0000256" key="10">
    <source>
        <dbReference type="ARBA" id="ARBA00022840"/>
    </source>
</evidence>
<dbReference type="AlphaFoldDB" id="D2Z5E3"/>
<feature type="coiled-coil region" evidence="18">
    <location>
        <begin position="466"/>
        <end position="496"/>
    </location>
</feature>
<dbReference type="SMART" id="SM00388">
    <property type="entry name" value="HisKA"/>
    <property type="match status" value="1"/>
</dbReference>
<evidence type="ECO:0000256" key="19">
    <source>
        <dbReference type="SAM" id="Phobius"/>
    </source>
</evidence>
<dbReference type="CDD" id="cd00130">
    <property type="entry name" value="PAS"/>
    <property type="match status" value="1"/>
</dbReference>
<dbReference type="CDD" id="cd17546">
    <property type="entry name" value="REC_hyHK_CKI1_RcsC-like"/>
    <property type="match status" value="2"/>
</dbReference>
<evidence type="ECO:0000259" key="20">
    <source>
        <dbReference type="PROSITE" id="PS50109"/>
    </source>
</evidence>
<proteinExistence type="predicted"/>
<keyword evidence="4" id="KW-1003">Cell membrane</keyword>
<evidence type="ECO:0000256" key="13">
    <source>
        <dbReference type="ARBA" id="ARBA00023136"/>
    </source>
</evidence>
<evidence type="ECO:0000256" key="2">
    <source>
        <dbReference type="ARBA" id="ARBA00004651"/>
    </source>
</evidence>
<dbReference type="InterPro" id="IPR013656">
    <property type="entry name" value="PAS_4"/>
</dbReference>
<dbReference type="InterPro" id="IPR011006">
    <property type="entry name" value="CheY-like_superfamily"/>
</dbReference>
<dbReference type="PANTHER" id="PTHR45339">
    <property type="entry name" value="HYBRID SIGNAL TRANSDUCTION HISTIDINE KINASE J"/>
    <property type="match status" value="1"/>
</dbReference>
<dbReference type="NCBIfam" id="TIGR00229">
    <property type="entry name" value="sensory_box"/>
    <property type="match status" value="1"/>
</dbReference>
<dbReference type="CDD" id="cd00088">
    <property type="entry name" value="HPT"/>
    <property type="match status" value="1"/>
</dbReference>
<evidence type="ECO:0000313" key="25">
    <source>
        <dbReference type="Proteomes" id="UP000006427"/>
    </source>
</evidence>
<dbReference type="Gene3D" id="3.30.565.10">
    <property type="entry name" value="Histidine kinase-like ATPase, C-terminal domain"/>
    <property type="match status" value="1"/>
</dbReference>
<evidence type="ECO:0000313" key="24">
    <source>
        <dbReference type="EMBL" id="EFC90690.1"/>
    </source>
</evidence>
<dbReference type="Pfam" id="PF08448">
    <property type="entry name" value="PAS_4"/>
    <property type="match status" value="1"/>
</dbReference>
<dbReference type="eggNOG" id="COG5002">
    <property type="taxonomic scope" value="Bacteria"/>
</dbReference>
<keyword evidence="13 19" id="KW-0472">Membrane</keyword>
<evidence type="ECO:0000256" key="9">
    <source>
        <dbReference type="ARBA" id="ARBA00022777"/>
    </source>
</evidence>
<dbReference type="RefSeq" id="WP_005659591.1">
    <property type="nucleotide sequence ID" value="NZ_ABTR02000001.1"/>
</dbReference>
<gene>
    <name evidence="24" type="ORF">Dpep_0662</name>
</gene>
<dbReference type="Proteomes" id="UP000006427">
    <property type="component" value="Unassembled WGS sequence"/>
</dbReference>
<dbReference type="Pfam" id="PF01627">
    <property type="entry name" value="Hpt"/>
    <property type="match status" value="1"/>
</dbReference>
<feature type="transmembrane region" description="Helical" evidence="19">
    <location>
        <begin position="12"/>
        <end position="31"/>
    </location>
</feature>
<comment type="subunit">
    <text evidence="14">At low DSF concentrations, interacts with RpfF.</text>
</comment>